<dbReference type="EMBL" id="CAUJNA010001424">
    <property type="protein sequence ID" value="CAJ1386848.1"/>
    <property type="molecule type" value="Genomic_DNA"/>
</dbReference>
<protein>
    <submittedName>
        <fullName evidence="2">Uncharacterized protein</fullName>
    </submittedName>
</protein>
<organism evidence="2 3">
    <name type="scientific">Effrenium voratum</name>
    <dbReference type="NCBI Taxonomy" id="2562239"/>
    <lineage>
        <taxon>Eukaryota</taxon>
        <taxon>Sar</taxon>
        <taxon>Alveolata</taxon>
        <taxon>Dinophyceae</taxon>
        <taxon>Suessiales</taxon>
        <taxon>Symbiodiniaceae</taxon>
        <taxon>Effrenium</taxon>
    </lineage>
</organism>
<comment type="caution">
    <text evidence="2">The sequence shown here is derived from an EMBL/GenBank/DDBJ whole genome shotgun (WGS) entry which is preliminary data.</text>
</comment>
<evidence type="ECO:0000256" key="1">
    <source>
        <dbReference type="SAM" id="MobiDB-lite"/>
    </source>
</evidence>
<gene>
    <name evidence="2" type="ORF">EVOR1521_LOCUS13040</name>
</gene>
<evidence type="ECO:0000313" key="3">
    <source>
        <dbReference type="Proteomes" id="UP001178507"/>
    </source>
</evidence>
<accession>A0AA36IFL9</accession>
<keyword evidence="3" id="KW-1185">Reference proteome</keyword>
<dbReference type="Proteomes" id="UP001178507">
    <property type="component" value="Unassembled WGS sequence"/>
</dbReference>
<feature type="region of interest" description="Disordered" evidence="1">
    <location>
        <begin position="57"/>
        <end position="83"/>
    </location>
</feature>
<name>A0AA36IFL9_9DINO</name>
<reference evidence="2" key="1">
    <citation type="submission" date="2023-08" db="EMBL/GenBank/DDBJ databases">
        <authorList>
            <person name="Chen Y."/>
            <person name="Shah S."/>
            <person name="Dougan E. K."/>
            <person name="Thang M."/>
            <person name="Chan C."/>
        </authorList>
    </citation>
    <scope>NUCLEOTIDE SEQUENCE</scope>
</reference>
<dbReference type="AlphaFoldDB" id="A0AA36IFL9"/>
<evidence type="ECO:0000313" key="2">
    <source>
        <dbReference type="EMBL" id="CAJ1386848.1"/>
    </source>
</evidence>
<proteinExistence type="predicted"/>
<sequence length="318" mass="34977">MPRKRKLGGGQKVYNFHAKTGGDVVLCSLRRGKLPPKVLEALRAAVAPALDTWRSPLDASSDAPHTAAALPATPAPAPANDFGSRDQFLANGAVLRDQGADLCWLRHEAVPKGKVSAGPYHQLAPPEVRSLVDEILQKNEHMLRKVEKLMGATHDSTRGPVPAFSASSARDAVFPYICLQRRWPAEANFVPWHVDGGPSVCFLALTLEGMRTVEIETFQKRRGCRKGLGKAKTKRFTMRPGDWYWSSPSCFWHRVTSISESVSTTLLLRSAIMLRRISGGRVTATGKKTKGMKYATKDCFCKLAPAFANIIKTTQLNW</sequence>
<feature type="compositionally biased region" description="Low complexity" evidence="1">
    <location>
        <begin position="63"/>
        <end position="72"/>
    </location>
</feature>